<gene>
    <name evidence="1" type="ORF">IPA_04040</name>
</gene>
<organism evidence="1 2">
    <name type="scientific">Ignicoccus pacificus DSM 13166</name>
    <dbReference type="NCBI Taxonomy" id="940294"/>
    <lineage>
        <taxon>Archaea</taxon>
        <taxon>Thermoproteota</taxon>
        <taxon>Thermoprotei</taxon>
        <taxon>Desulfurococcales</taxon>
        <taxon>Desulfurococcaceae</taxon>
        <taxon>Ignicoccus</taxon>
    </lineage>
</organism>
<dbReference type="AlphaFoldDB" id="A0A977KCK2"/>
<evidence type="ECO:0000313" key="1">
    <source>
        <dbReference type="EMBL" id="UXD22376.1"/>
    </source>
</evidence>
<dbReference type="KEGG" id="ipc:IPA_04040"/>
<dbReference type="InterPro" id="IPR038763">
    <property type="entry name" value="DHH_sf"/>
</dbReference>
<evidence type="ECO:0000313" key="2">
    <source>
        <dbReference type="Proteomes" id="UP001063698"/>
    </source>
</evidence>
<evidence type="ECO:0008006" key="3">
    <source>
        <dbReference type="Google" id="ProtNLM"/>
    </source>
</evidence>
<keyword evidence="2" id="KW-1185">Reference proteome</keyword>
<proteinExistence type="predicted"/>
<reference evidence="1" key="1">
    <citation type="submission" date="2013-11" db="EMBL/GenBank/DDBJ databases">
        <title>Comparative genomics of Ignicoccus.</title>
        <authorList>
            <person name="Podar M."/>
        </authorList>
    </citation>
    <scope>NUCLEOTIDE SEQUENCE</scope>
    <source>
        <strain evidence="1">DSM 13166</strain>
    </source>
</reference>
<dbReference type="EMBL" id="CP006868">
    <property type="protein sequence ID" value="UXD22376.1"/>
    <property type="molecule type" value="Genomic_DNA"/>
</dbReference>
<accession>A0A977KCK2</accession>
<name>A0A977KCK2_9CREN</name>
<protein>
    <recommendedName>
        <fullName evidence="3">DHH family phosphoesterase</fullName>
    </recommendedName>
</protein>
<dbReference type="Proteomes" id="UP001063698">
    <property type="component" value="Chromosome"/>
</dbReference>
<dbReference type="SUPFAM" id="SSF64182">
    <property type="entry name" value="DHH phosphoesterases"/>
    <property type="match status" value="1"/>
</dbReference>
<sequence length="313" mass="35449">MKRALGEVTGVLTHWDADGIMVANKYMTFFKDRYVNLYIPEIGSWSIRAVPEEVNLEDVLAVFDYNIPTHEMGQLKPRLVIIDHHSIPAPEGAIACNPLVEGGWAPSATYVLSSLFDSYDWRDAVSIAADLVEPEKWEGWKRLSEELGIETEEAKEAAAIVNACHRIGDTFCILSLSERAHLLGLKGILESPSLRRRREKVLKLLDELENLLKCVESDGITFCEIESDDKRLILISALWRRLYKKIKAKELIILMKGKNKARIYCRGELFDHLKLIEMLRGKVYEVGGKPEVCSAIMPLHVVERVLNVLGVPR</sequence>